<dbReference type="RefSeq" id="WP_202857986.1">
    <property type="nucleotide sequence ID" value="NZ_JAEUGD010000064.1"/>
</dbReference>
<comment type="caution">
    <text evidence="2">The sequence shown here is derived from an EMBL/GenBank/DDBJ whole genome shotgun (WGS) entry which is preliminary data.</text>
</comment>
<evidence type="ECO:0000256" key="1">
    <source>
        <dbReference type="SAM" id="SignalP"/>
    </source>
</evidence>
<evidence type="ECO:0008006" key="4">
    <source>
        <dbReference type="Google" id="ProtNLM"/>
    </source>
</evidence>
<feature type="chain" id="PRO_5037578919" description="DUF3857 domain-containing protein" evidence="1">
    <location>
        <begin position="18"/>
        <end position="624"/>
    </location>
</feature>
<evidence type="ECO:0000313" key="2">
    <source>
        <dbReference type="EMBL" id="MBL6448447.1"/>
    </source>
</evidence>
<dbReference type="Proteomes" id="UP000614216">
    <property type="component" value="Unassembled WGS sequence"/>
</dbReference>
<dbReference type="EMBL" id="JAEUGD010000064">
    <property type="protein sequence ID" value="MBL6448447.1"/>
    <property type="molecule type" value="Genomic_DNA"/>
</dbReference>
<organism evidence="2 3">
    <name type="scientific">Fulvivirga marina</name>
    <dbReference type="NCBI Taxonomy" id="2494733"/>
    <lineage>
        <taxon>Bacteria</taxon>
        <taxon>Pseudomonadati</taxon>
        <taxon>Bacteroidota</taxon>
        <taxon>Cytophagia</taxon>
        <taxon>Cytophagales</taxon>
        <taxon>Fulvivirgaceae</taxon>
        <taxon>Fulvivirga</taxon>
    </lineage>
</organism>
<reference evidence="2" key="1">
    <citation type="submission" date="2021-01" db="EMBL/GenBank/DDBJ databases">
        <title>Fulvivirga kasyanovii gen. nov., sp nov., a novel member of the phylum Bacteroidetes isolated from seawater in a mussel farm.</title>
        <authorList>
            <person name="Zhao L.-H."/>
            <person name="Wang Z.-J."/>
        </authorList>
    </citation>
    <scope>NUCLEOTIDE SEQUENCE</scope>
    <source>
        <strain evidence="2">29W222</strain>
    </source>
</reference>
<protein>
    <recommendedName>
        <fullName evidence="4">DUF3857 domain-containing protein</fullName>
    </recommendedName>
</protein>
<feature type="signal peptide" evidence="1">
    <location>
        <begin position="1"/>
        <end position="17"/>
    </location>
</feature>
<dbReference type="Gene3D" id="2.60.120.1130">
    <property type="match status" value="1"/>
</dbReference>
<name>A0A937G0L8_9BACT</name>
<dbReference type="Gene3D" id="3.10.620.30">
    <property type="match status" value="1"/>
</dbReference>
<keyword evidence="3" id="KW-1185">Reference proteome</keyword>
<accession>A0A937G0L8</accession>
<dbReference type="AlphaFoldDB" id="A0A937G0L8"/>
<evidence type="ECO:0000313" key="3">
    <source>
        <dbReference type="Proteomes" id="UP000614216"/>
    </source>
</evidence>
<keyword evidence="1" id="KW-0732">Signal</keyword>
<gene>
    <name evidence="2" type="ORF">JMN32_19190</name>
</gene>
<dbReference type="Gene3D" id="2.60.40.3140">
    <property type="match status" value="1"/>
</dbReference>
<proteinExistence type="predicted"/>
<sequence>MALLKHFYFSFFIIALASTSSFSQSSKIKFGSVSMEEMQMTHYEKDSSADAVILYDKGRFNAKELKFYRHVRVKILKKTGTNWGNWTINTPYRGYIKAVVYNLKDNEIVEEKVGNDALYEEQVVEDFYVYKLFAPHVTEGTVIDISYSHPGLPNEWRFQERIPVICNELKLEISEYIKYTKTFYGFEPIETISLSEWKAEHVPAFIEEPYLSHYSNYITKFQFQVTSFTFYGRRVYLNSSWSNINSLLLNYSQFGGLLNSGFLNQPAKEIEAKASTTEEKINLAYKYIQDNMTWNNRVALTASTNVKNSFQNEHTGNSAEINLLLTALLEKVGVKSYPVVLSTRDNGFLFPHNPPSLNQLNYVVAYVNHEGTEMLLDATSKDLVPGVLPTRCLNGQGLLVHRDHVLWVDLNMGKRNIKRQFANVTINEDGSASAKLTNQSSEYGYLEWVEEKDDFQEDEAYIQHLESNFSGIDITNYEVTKDKENLKVTEVFNVDLTENILDLDNEVIFSPFFMYEYNENPFKAETRKYPVDLTYPSEFQSTIIVDCPLNYQIKSMPSSIAMKMQNGGGEFTFLSNQMGNKVQFKVLIKITQPVFTETEYLELKQFFSQSLVKVNESIVFTKGV</sequence>